<keyword evidence="2" id="KW-0134">Cell wall</keyword>
<dbReference type="Gene3D" id="2.60.40.1290">
    <property type="match status" value="1"/>
</dbReference>
<dbReference type="InterPro" id="IPR011266">
    <property type="entry name" value="Adhesin_Fg-bd_dom_2"/>
</dbReference>
<feature type="region of interest" description="Disordered" evidence="7">
    <location>
        <begin position="590"/>
        <end position="629"/>
    </location>
</feature>
<comment type="caution">
    <text evidence="11">The sequence shown here is derived from an EMBL/GenBank/DDBJ whole genome shotgun (WGS) entry which is preliminary data.</text>
</comment>
<dbReference type="SUPFAM" id="SSF49401">
    <property type="entry name" value="Bacterial adhesins"/>
    <property type="match status" value="2"/>
</dbReference>
<dbReference type="InterPro" id="IPR041171">
    <property type="entry name" value="SDR_Ig"/>
</dbReference>
<dbReference type="Proteomes" id="UP000003648">
    <property type="component" value="Unassembled WGS sequence"/>
</dbReference>
<feature type="compositionally biased region" description="Basic and acidic residues" evidence="7">
    <location>
        <begin position="591"/>
        <end position="607"/>
    </location>
</feature>
<dbReference type="Gene3D" id="2.60.40.1280">
    <property type="match status" value="1"/>
</dbReference>
<evidence type="ECO:0000313" key="11">
    <source>
        <dbReference type="EMBL" id="EFO71372.1"/>
    </source>
</evidence>
<evidence type="ECO:0000259" key="8">
    <source>
        <dbReference type="Pfam" id="PF06458"/>
    </source>
</evidence>
<feature type="domain" description="MucBP" evidence="8">
    <location>
        <begin position="303"/>
        <end position="376"/>
    </location>
</feature>
<dbReference type="AlphaFoldDB" id="E1NR91"/>
<evidence type="ECO:0000259" key="10">
    <source>
        <dbReference type="Pfam" id="PF17961"/>
    </source>
</evidence>
<sequence>MKVNFSFDVDGSEIKEGDYFDLNLSNNLNLYGATSKKADIQTKLYVGNDLVAKGVYDVENHRMRYTFTKKASEYGHFSQSVMEPVFIDAKGVPTNNKNVAVEASIGNHKSQKEVEVTYDLQPQAGQDNLNSNGTANLFDIDESTGTYKETIYVNNKQREQNNTRILIENGGNDSFTTFDGQVVKSIEVYKVKDPSKLSGSMDLDMDNLEKVSPTQYDQKLKADRSGIELDLKNQGTKDVYVVRYNGKYDSSKNANIKTTIVADPQNNPYEVAEHFASVSTRRPDDESKRLLGSFYDMHIYQTVDKNGRLIRTDHIEEFKHFLEGKENEQYTTEQMPLDGYTLTKVVPANKANCNQDGTKATGYFTAQVTKSVTYYYIRQNDKGYFKAIHVYQTVDDDGNILSTDAIDSGNLQSGYSNQQYTGAIQGRDGYTFTHVDDVDGITKKDQKVTGNYEIDKTKKATFYYQKVVQKGHFKEVHVYITKDKNTGKVTSIETVEGNEKSGLADEQYTTEKKDREGFKLTKVEGKGGHPKFDNEGKKTSANYIVGERQVVQYTYEREVATGTFKETHIYITKDEDGKELARDVITTEPQRGNETEEYTTEKKDREGYTFVKTENPVGDPKYSEKGDKTKGKFVGDKDLAITYVYEKKVKKEVVPEPKKDLSKKL</sequence>
<dbReference type="Gene3D" id="3.10.20.320">
    <property type="entry name" value="Putative peptidoglycan bound protein (lpxtg motif)"/>
    <property type="match status" value="2"/>
</dbReference>
<name>E1NR91_9LACO</name>
<feature type="domain" description="Fibrinogen-binding" evidence="9">
    <location>
        <begin position="132"/>
        <end position="269"/>
    </location>
</feature>
<comment type="subcellular location">
    <subcellularLocation>
        <location evidence="1">Secreted</location>
        <location evidence="1">Cell wall</location>
        <topology evidence="1">Peptidoglycan-anchor</topology>
    </subcellularLocation>
</comment>
<keyword evidence="3" id="KW-0964">Secreted</keyword>
<organism evidence="11 12">
    <name type="scientific">Lactobacillus iners LactinV 01V1-a</name>
    <dbReference type="NCBI Taxonomy" id="879297"/>
    <lineage>
        <taxon>Bacteria</taxon>
        <taxon>Bacillati</taxon>
        <taxon>Bacillota</taxon>
        <taxon>Bacilli</taxon>
        <taxon>Lactobacillales</taxon>
        <taxon>Lactobacillaceae</taxon>
        <taxon>Lactobacillus</taxon>
    </lineage>
</organism>
<evidence type="ECO:0000313" key="12">
    <source>
        <dbReference type="Proteomes" id="UP000003648"/>
    </source>
</evidence>
<evidence type="ECO:0000256" key="4">
    <source>
        <dbReference type="ARBA" id="ARBA00022729"/>
    </source>
</evidence>
<evidence type="ECO:0000256" key="5">
    <source>
        <dbReference type="ARBA" id="ARBA00022737"/>
    </source>
</evidence>
<proteinExistence type="predicted"/>
<reference evidence="11 12" key="1">
    <citation type="submission" date="2010-09" db="EMBL/GenBank/DDBJ databases">
        <authorList>
            <person name="Durkin A.S."/>
            <person name="Madupu R."/>
            <person name="Torralba M."/>
            <person name="Gillis M."/>
            <person name="Methe B."/>
            <person name="Sutton G."/>
            <person name="Nelson K.E."/>
        </authorList>
    </citation>
    <scope>NUCLEOTIDE SEQUENCE [LARGE SCALE GENOMIC DNA]</scope>
    <source>
        <strain evidence="11 12">LactinV 01V1-a</strain>
    </source>
</reference>
<feature type="domain" description="MucBP" evidence="8">
    <location>
        <begin position="573"/>
        <end position="646"/>
    </location>
</feature>
<evidence type="ECO:0000256" key="2">
    <source>
        <dbReference type="ARBA" id="ARBA00022512"/>
    </source>
</evidence>
<keyword evidence="6" id="KW-0572">Peptidoglycan-anchor</keyword>
<dbReference type="Pfam" id="PF10425">
    <property type="entry name" value="SdrG_C_C"/>
    <property type="match status" value="1"/>
</dbReference>
<dbReference type="Pfam" id="PF06458">
    <property type="entry name" value="MucBP"/>
    <property type="match status" value="2"/>
</dbReference>
<keyword evidence="4" id="KW-0732">Signal</keyword>
<dbReference type="EMBL" id="AEHQ01000006">
    <property type="protein sequence ID" value="EFO71372.1"/>
    <property type="molecule type" value="Genomic_DNA"/>
</dbReference>
<gene>
    <name evidence="11" type="ORF">HMPREF9211_1324</name>
</gene>
<dbReference type="InterPro" id="IPR009459">
    <property type="entry name" value="MucBP_dom"/>
</dbReference>
<feature type="non-terminal residue" evidence="11">
    <location>
        <position position="665"/>
    </location>
</feature>
<evidence type="ECO:0000256" key="7">
    <source>
        <dbReference type="SAM" id="MobiDB-lite"/>
    </source>
</evidence>
<dbReference type="Pfam" id="PF17961">
    <property type="entry name" value="Big_8"/>
    <property type="match status" value="1"/>
</dbReference>
<evidence type="ECO:0000256" key="3">
    <source>
        <dbReference type="ARBA" id="ARBA00022525"/>
    </source>
</evidence>
<evidence type="ECO:0000256" key="6">
    <source>
        <dbReference type="ARBA" id="ARBA00023088"/>
    </source>
</evidence>
<accession>E1NR91</accession>
<keyword evidence="5" id="KW-0677">Repeat</keyword>
<dbReference type="InterPro" id="IPR008966">
    <property type="entry name" value="Adhesion_dom_sf"/>
</dbReference>
<dbReference type="InterPro" id="IPR011252">
    <property type="entry name" value="Fibrogen-bd_dom1"/>
</dbReference>
<evidence type="ECO:0000256" key="1">
    <source>
        <dbReference type="ARBA" id="ARBA00004168"/>
    </source>
</evidence>
<dbReference type="GO" id="GO:0007155">
    <property type="term" value="P:cell adhesion"/>
    <property type="evidence" value="ECO:0007669"/>
    <property type="project" value="InterPro"/>
</dbReference>
<feature type="domain" description="SDR-like Ig" evidence="10">
    <location>
        <begin position="1"/>
        <end position="97"/>
    </location>
</feature>
<protein>
    <submittedName>
        <fullName evidence="11">Serine-aspartate repeat-containing protein D domain protein</fullName>
    </submittedName>
</protein>
<evidence type="ECO:0000259" key="9">
    <source>
        <dbReference type="Pfam" id="PF10425"/>
    </source>
</evidence>